<keyword evidence="1" id="KW-1133">Transmembrane helix</keyword>
<gene>
    <name evidence="2" type="ORF">AAFF_G00376930</name>
</gene>
<dbReference type="EMBL" id="JAINUG010000068">
    <property type="protein sequence ID" value="KAJ8401722.1"/>
    <property type="molecule type" value="Genomic_DNA"/>
</dbReference>
<evidence type="ECO:0000313" key="2">
    <source>
        <dbReference type="EMBL" id="KAJ8401722.1"/>
    </source>
</evidence>
<reference evidence="2" key="1">
    <citation type="journal article" date="2023" name="Science">
        <title>Genome structures resolve the early diversification of teleost fishes.</title>
        <authorList>
            <person name="Parey E."/>
            <person name="Louis A."/>
            <person name="Montfort J."/>
            <person name="Bouchez O."/>
            <person name="Roques C."/>
            <person name="Iampietro C."/>
            <person name="Lluch J."/>
            <person name="Castinel A."/>
            <person name="Donnadieu C."/>
            <person name="Desvignes T."/>
            <person name="Floi Bucao C."/>
            <person name="Jouanno E."/>
            <person name="Wen M."/>
            <person name="Mejri S."/>
            <person name="Dirks R."/>
            <person name="Jansen H."/>
            <person name="Henkel C."/>
            <person name="Chen W.J."/>
            <person name="Zahm M."/>
            <person name="Cabau C."/>
            <person name="Klopp C."/>
            <person name="Thompson A.W."/>
            <person name="Robinson-Rechavi M."/>
            <person name="Braasch I."/>
            <person name="Lecointre G."/>
            <person name="Bobe J."/>
            <person name="Postlethwait J.H."/>
            <person name="Berthelot C."/>
            <person name="Roest Crollius H."/>
            <person name="Guiguen Y."/>
        </authorList>
    </citation>
    <scope>NUCLEOTIDE SEQUENCE</scope>
    <source>
        <strain evidence="2">NC1722</strain>
    </source>
</reference>
<dbReference type="Proteomes" id="UP001221898">
    <property type="component" value="Unassembled WGS sequence"/>
</dbReference>
<dbReference type="SUPFAM" id="SSF56436">
    <property type="entry name" value="C-type lectin-like"/>
    <property type="match status" value="1"/>
</dbReference>
<dbReference type="AlphaFoldDB" id="A0AAD7SG73"/>
<sequence>MEMDGRGDAPQNTYEGNIRAESLYHNLHLQSPGENNSAVGPFLTKKGSRIVVTVVVILGFLLLSVTLVVVALHYSRSYTLPVMPEHGFGFWHLRDNTFYLPWHGHGDCQAAERFCSQQNATLANSRHRNRDWMMSLARGKQVWVKAESNWSSGFGQSQDEEACSCELLLVEAPDPPMAADCVLQIPSLGLQINHASKV</sequence>
<comment type="caution">
    <text evidence="2">The sequence shown here is derived from an EMBL/GenBank/DDBJ whole genome shotgun (WGS) entry which is preliminary data.</text>
</comment>
<proteinExistence type="predicted"/>
<keyword evidence="3" id="KW-1185">Reference proteome</keyword>
<dbReference type="InterPro" id="IPR016187">
    <property type="entry name" value="CTDL_fold"/>
</dbReference>
<evidence type="ECO:0000256" key="1">
    <source>
        <dbReference type="SAM" id="Phobius"/>
    </source>
</evidence>
<accession>A0AAD7SG73</accession>
<evidence type="ECO:0000313" key="3">
    <source>
        <dbReference type="Proteomes" id="UP001221898"/>
    </source>
</evidence>
<feature type="transmembrane region" description="Helical" evidence="1">
    <location>
        <begin position="50"/>
        <end position="74"/>
    </location>
</feature>
<protein>
    <submittedName>
        <fullName evidence="2">Uncharacterized protein</fullName>
    </submittedName>
</protein>
<organism evidence="2 3">
    <name type="scientific">Aldrovandia affinis</name>
    <dbReference type="NCBI Taxonomy" id="143900"/>
    <lineage>
        <taxon>Eukaryota</taxon>
        <taxon>Metazoa</taxon>
        <taxon>Chordata</taxon>
        <taxon>Craniata</taxon>
        <taxon>Vertebrata</taxon>
        <taxon>Euteleostomi</taxon>
        <taxon>Actinopterygii</taxon>
        <taxon>Neopterygii</taxon>
        <taxon>Teleostei</taxon>
        <taxon>Notacanthiformes</taxon>
        <taxon>Halosauridae</taxon>
        <taxon>Aldrovandia</taxon>
    </lineage>
</organism>
<keyword evidence="1" id="KW-0472">Membrane</keyword>
<keyword evidence="1" id="KW-0812">Transmembrane</keyword>
<name>A0AAD7SG73_9TELE</name>